<feature type="transmembrane region" description="Helical" evidence="1">
    <location>
        <begin position="127"/>
        <end position="146"/>
    </location>
</feature>
<organism evidence="2 3">
    <name type="scientific">Flemingia macrophylla</name>
    <dbReference type="NCBI Taxonomy" id="520843"/>
    <lineage>
        <taxon>Eukaryota</taxon>
        <taxon>Viridiplantae</taxon>
        <taxon>Streptophyta</taxon>
        <taxon>Embryophyta</taxon>
        <taxon>Tracheophyta</taxon>
        <taxon>Spermatophyta</taxon>
        <taxon>Magnoliopsida</taxon>
        <taxon>eudicotyledons</taxon>
        <taxon>Gunneridae</taxon>
        <taxon>Pentapetalae</taxon>
        <taxon>rosids</taxon>
        <taxon>fabids</taxon>
        <taxon>Fabales</taxon>
        <taxon>Fabaceae</taxon>
        <taxon>Papilionoideae</taxon>
        <taxon>50 kb inversion clade</taxon>
        <taxon>NPAAA clade</taxon>
        <taxon>indigoferoid/millettioid clade</taxon>
        <taxon>Phaseoleae</taxon>
        <taxon>Flemingia</taxon>
    </lineage>
</organism>
<feature type="transmembrane region" description="Helical" evidence="1">
    <location>
        <begin position="56"/>
        <end position="78"/>
    </location>
</feature>
<keyword evidence="1" id="KW-1133">Transmembrane helix</keyword>
<gene>
    <name evidence="2" type="ORF">Fmac_021171</name>
</gene>
<dbReference type="EMBL" id="JBGMDY010000007">
    <property type="protein sequence ID" value="KAL2327744.1"/>
    <property type="molecule type" value="Genomic_DNA"/>
</dbReference>
<comment type="caution">
    <text evidence="2">The sequence shown here is derived from an EMBL/GenBank/DDBJ whole genome shotgun (WGS) entry which is preliminary data.</text>
</comment>
<evidence type="ECO:0000313" key="2">
    <source>
        <dbReference type="EMBL" id="KAL2327744.1"/>
    </source>
</evidence>
<dbReference type="AlphaFoldDB" id="A0ABD1LW89"/>
<keyword evidence="1" id="KW-0472">Membrane</keyword>
<keyword evidence="1" id="KW-0812">Transmembrane</keyword>
<dbReference type="Proteomes" id="UP001603857">
    <property type="component" value="Unassembled WGS sequence"/>
</dbReference>
<feature type="transmembrane region" description="Helical" evidence="1">
    <location>
        <begin position="98"/>
        <end position="120"/>
    </location>
</feature>
<accession>A0ABD1LW89</accession>
<name>A0ABD1LW89_9FABA</name>
<sequence>MLLSILKLGGQASSSCILPFYQFEDLYSLHTAVTLQTNFCSICLLQPQVWSMAKHFLWMLGTSSLVSSLNNFLIELLWDQIFFSPLFPELGFLGFCNSAQWLCSCPKGLNSGFLCVISIVPCGDRSLVNFVVALILLFLGTFHYGWGMDIFGLSIIRIKNLNVNEDWLGIAFYAGFELNNASKPLFGFEDGKRGVENEGFEGKVSGK</sequence>
<protein>
    <submittedName>
        <fullName evidence="2">Uncharacterized protein</fullName>
    </submittedName>
</protein>
<evidence type="ECO:0000256" key="1">
    <source>
        <dbReference type="SAM" id="Phobius"/>
    </source>
</evidence>
<evidence type="ECO:0000313" key="3">
    <source>
        <dbReference type="Proteomes" id="UP001603857"/>
    </source>
</evidence>
<keyword evidence="3" id="KW-1185">Reference proteome</keyword>
<proteinExistence type="predicted"/>
<reference evidence="2 3" key="1">
    <citation type="submission" date="2024-08" db="EMBL/GenBank/DDBJ databases">
        <title>Insights into the chromosomal genome structure of Flemingia macrophylla.</title>
        <authorList>
            <person name="Ding Y."/>
            <person name="Zhao Y."/>
            <person name="Bi W."/>
            <person name="Wu M."/>
            <person name="Zhao G."/>
            <person name="Gong Y."/>
            <person name="Li W."/>
            <person name="Zhang P."/>
        </authorList>
    </citation>
    <scope>NUCLEOTIDE SEQUENCE [LARGE SCALE GENOMIC DNA]</scope>
    <source>
        <strain evidence="2">DYQJB</strain>
        <tissue evidence="2">Leaf</tissue>
    </source>
</reference>